<dbReference type="Pfam" id="PF17929">
    <property type="entry name" value="TetR_C_34"/>
    <property type="match status" value="1"/>
</dbReference>
<dbReference type="Proteomes" id="UP000824265">
    <property type="component" value="Unassembled WGS sequence"/>
</dbReference>
<reference evidence="4" key="1">
    <citation type="journal article" date="2021" name="PeerJ">
        <title>Extensive microbial diversity within the chicken gut microbiome revealed by metagenomics and culture.</title>
        <authorList>
            <person name="Gilroy R."/>
            <person name="Ravi A."/>
            <person name="Getino M."/>
            <person name="Pursley I."/>
            <person name="Horton D.L."/>
            <person name="Alikhan N.F."/>
            <person name="Baker D."/>
            <person name="Gharbi K."/>
            <person name="Hall N."/>
            <person name="Watson M."/>
            <person name="Adriaenssens E.M."/>
            <person name="Foster-Nyarko E."/>
            <person name="Jarju S."/>
            <person name="Secka A."/>
            <person name="Antonio M."/>
            <person name="Oren A."/>
            <person name="Chaudhuri R.R."/>
            <person name="La Ragione R."/>
            <person name="Hildebrand F."/>
            <person name="Pallen M.J."/>
        </authorList>
    </citation>
    <scope>NUCLEOTIDE SEQUENCE</scope>
    <source>
        <strain evidence="4">CHK195-6426</strain>
    </source>
</reference>
<dbReference type="Pfam" id="PF00440">
    <property type="entry name" value="TetR_N"/>
    <property type="match status" value="1"/>
</dbReference>
<dbReference type="RefSeq" id="WP_318702837.1">
    <property type="nucleotide sequence ID" value="NZ_CALWMU010000065.1"/>
</dbReference>
<accession>A0A9D1UAA2</accession>
<dbReference type="InterPro" id="IPR001647">
    <property type="entry name" value="HTH_TetR"/>
</dbReference>
<dbReference type="InterPro" id="IPR050624">
    <property type="entry name" value="HTH-type_Tx_Regulator"/>
</dbReference>
<dbReference type="InterPro" id="IPR041483">
    <property type="entry name" value="TetR_C_34"/>
</dbReference>
<evidence type="ECO:0000256" key="2">
    <source>
        <dbReference type="PROSITE-ProRule" id="PRU00335"/>
    </source>
</evidence>
<dbReference type="PROSITE" id="PS50977">
    <property type="entry name" value="HTH_TETR_2"/>
    <property type="match status" value="1"/>
</dbReference>
<evidence type="ECO:0000256" key="1">
    <source>
        <dbReference type="ARBA" id="ARBA00023125"/>
    </source>
</evidence>
<dbReference type="PANTHER" id="PTHR43479">
    <property type="entry name" value="ACREF/ENVCD OPERON REPRESSOR-RELATED"/>
    <property type="match status" value="1"/>
</dbReference>
<sequence>MSIWKREMSLENAFLSRRNDEAYQAGPGALGENDMTKESLELIVQRKNEIIDACEILYRTKGFREVTIKDISTETSFSRPSIYNYFETKEEIFLALLTREYDRWTEKLKKVGFGGPWNRDEFAQVLAHTLEDQETMLKIQTMNLYEIEENSREERLMEYKRAFYRAMTAIDHCLEAYRPGMEETEKRDFRYVFFPFLYGIYAYAHPTGKQLSVMEQVGIPSAQMTIYELAYHCIRQLLPES</sequence>
<dbReference type="AlphaFoldDB" id="A0A9D1UAA2"/>
<evidence type="ECO:0000259" key="3">
    <source>
        <dbReference type="PROSITE" id="PS50977"/>
    </source>
</evidence>
<protein>
    <submittedName>
        <fullName evidence="4">TetR family transcriptional regulator</fullName>
    </submittedName>
</protein>
<organism evidence="4 5">
    <name type="scientific">Candidatus Acetatifactor stercoripullorum</name>
    <dbReference type="NCBI Taxonomy" id="2838414"/>
    <lineage>
        <taxon>Bacteria</taxon>
        <taxon>Bacillati</taxon>
        <taxon>Bacillota</taxon>
        <taxon>Clostridia</taxon>
        <taxon>Lachnospirales</taxon>
        <taxon>Lachnospiraceae</taxon>
        <taxon>Acetatifactor</taxon>
    </lineage>
</organism>
<dbReference type="GO" id="GO:0003677">
    <property type="term" value="F:DNA binding"/>
    <property type="evidence" value="ECO:0007669"/>
    <property type="project" value="UniProtKB-UniRule"/>
</dbReference>
<comment type="caution">
    <text evidence="4">The sequence shown here is derived from an EMBL/GenBank/DDBJ whole genome shotgun (WGS) entry which is preliminary data.</text>
</comment>
<feature type="domain" description="HTH tetR-type" evidence="3">
    <location>
        <begin position="44"/>
        <end position="104"/>
    </location>
</feature>
<gene>
    <name evidence="4" type="ORF">H9742_02545</name>
</gene>
<evidence type="ECO:0000313" key="5">
    <source>
        <dbReference type="Proteomes" id="UP000824265"/>
    </source>
</evidence>
<dbReference type="PRINTS" id="PR00455">
    <property type="entry name" value="HTHTETR"/>
</dbReference>
<dbReference type="PANTHER" id="PTHR43479:SF22">
    <property type="entry name" value="TRANSCRIPTIONAL REGULATOR, TETR FAMILY"/>
    <property type="match status" value="1"/>
</dbReference>
<dbReference type="Gene3D" id="1.10.357.10">
    <property type="entry name" value="Tetracycline Repressor, domain 2"/>
    <property type="match status" value="1"/>
</dbReference>
<dbReference type="EMBL" id="DXGH01000012">
    <property type="protein sequence ID" value="HIW80397.1"/>
    <property type="molecule type" value="Genomic_DNA"/>
</dbReference>
<proteinExistence type="predicted"/>
<dbReference type="SUPFAM" id="SSF46689">
    <property type="entry name" value="Homeodomain-like"/>
    <property type="match status" value="1"/>
</dbReference>
<evidence type="ECO:0000313" key="4">
    <source>
        <dbReference type="EMBL" id="HIW80397.1"/>
    </source>
</evidence>
<name>A0A9D1UAA2_9FIRM</name>
<dbReference type="InterPro" id="IPR009057">
    <property type="entry name" value="Homeodomain-like_sf"/>
</dbReference>
<feature type="DNA-binding region" description="H-T-H motif" evidence="2">
    <location>
        <begin position="67"/>
        <end position="86"/>
    </location>
</feature>
<reference evidence="4" key="2">
    <citation type="submission" date="2021-04" db="EMBL/GenBank/DDBJ databases">
        <authorList>
            <person name="Gilroy R."/>
        </authorList>
    </citation>
    <scope>NUCLEOTIDE SEQUENCE</scope>
    <source>
        <strain evidence="4">CHK195-6426</strain>
    </source>
</reference>
<keyword evidence="1 2" id="KW-0238">DNA-binding</keyword>